<organism evidence="2 3">
    <name type="scientific">Ancylobacter novellus</name>
    <name type="common">Thiobacillus novellus</name>
    <dbReference type="NCBI Taxonomy" id="921"/>
    <lineage>
        <taxon>Bacteria</taxon>
        <taxon>Pseudomonadati</taxon>
        <taxon>Pseudomonadota</taxon>
        <taxon>Alphaproteobacteria</taxon>
        <taxon>Hyphomicrobiales</taxon>
        <taxon>Xanthobacteraceae</taxon>
        <taxon>Ancylobacter</taxon>
    </lineage>
</organism>
<dbReference type="PANTHER" id="PTHR43685:SF2">
    <property type="entry name" value="GLYCOSYLTRANSFERASE 2-LIKE DOMAIN-CONTAINING PROTEIN"/>
    <property type="match status" value="1"/>
</dbReference>
<gene>
    <name evidence="2" type="ORF">DI565_12210</name>
</gene>
<evidence type="ECO:0000313" key="2">
    <source>
        <dbReference type="EMBL" id="PZQ14191.1"/>
    </source>
</evidence>
<accession>A0A2W5KBG2</accession>
<dbReference type="InterPro" id="IPR050834">
    <property type="entry name" value="Glycosyltransf_2"/>
</dbReference>
<dbReference type="InterPro" id="IPR029044">
    <property type="entry name" value="Nucleotide-diphossugar_trans"/>
</dbReference>
<comment type="caution">
    <text evidence="2">The sequence shown here is derived from an EMBL/GenBank/DDBJ whole genome shotgun (WGS) entry which is preliminary data.</text>
</comment>
<evidence type="ECO:0000259" key="1">
    <source>
        <dbReference type="Pfam" id="PF00535"/>
    </source>
</evidence>
<name>A0A2W5KBG2_ANCNO</name>
<dbReference type="Proteomes" id="UP000249577">
    <property type="component" value="Unassembled WGS sequence"/>
</dbReference>
<feature type="domain" description="Glycosyltransferase 2-like" evidence="1">
    <location>
        <begin position="1493"/>
        <end position="1602"/>
    </location>
</feature>
<dbReference type="Pfam" id="PF00535">
    <property type="entry name" value="Glycos_transf_2"/>
    <property type="match status" value="1"/>
</dbReference>
<dbReference type="PANTHER" id="PTHR43685">
    <property type="entry name" value="GLYCOSYLTRANSFERASE"/>
    <property type="match status" value="1"/>
</dbReference>
<sequence>MTANTKSNSWVDPKGQFALNGWIVVPAAEANSAEILIKIDDLDPIAVRTKIHQKNFDFEGKDSTRLKFTAIYPPRLYDGKAHAVELIDAASGEVVHGATKTFQDLNLTGKSGRDFIGGVTFIAKAGHIEGWVFDKERPERPVTVDLIVDGRRVARDLANLTTPNMVGSTGERHGFRIQVPNAFVDGSEHSFEVLVDGEPLPAIDGAFSIDIQDQAHQIAGIPMFYARFDSVGFEYLRGMVKTETRNFASLSLCVGDTVVLKTPIEQSLHEGLVDIRLKIPDKIYDGKKKALSVRVDTPRGQKTIWSATRIMPPKLVDQARVFGLAVRDGRLSGKVLIENEWALEGGVGLFVGDVRVGVCELSPQSGDWGEPVDFNFDLDALSALPWLKMGVEVALLQSGARRFDVLPALLEAAVVSITAATLSIETPVPLTGLVRVGVARPNGRDRSVDVECVRSVSIVQPLSRAEAAEAKQLTISLDDRIVSAGGTVSPQRETAPQVIVSSTIDPEHPAVRAAMEAARFGGFSKPDEARKGEAAGVWELVSPQRIAGWAIDLEDPTRVLSVSLRVDGKDFGPYAANMTERISPDLAVDRGFEIDIDRIDVDPGLKTFEVRFAGSETRLHPPVAAQLVFPGRSLTSNVIDEIDQLVESGRFDEARSVSKAALGSDPAVAVRFFVLDAMSRRDWTGHAQRVDRLGDALEPDQRAPIKRLKPIVESRDVSALKGALGALNLRQSYAAALSQRVLELRAEPSEDFSDAYAQWIATTQFRPAATNAHAPARRIVVVDLTGAEQATAPASTGGPDRRLLSAAACEALRESGASSSAVDELRAATQDADWTLLIGRPRFAPQDAETLWPNLTAAYGACDTTVISGDAKPGSSPARELDRWSAFVPTGSFDQLVAAARAVVRGEARSLGINDGGSKRGEIVLLRAAPADAVDAATVGFVCLHDFPSDQPTPAVPPGMRVARGEWALQGGLPTPAQIAEALPSEAGEWDGGIIVLSNRIRYPNDYLFDCMRHFERSPGGVAFHGLGYDRLKARFVYDAYDRFDETSAALLPLGCFPASLLASGQAAGSFGELRIVQGQKPFQVVRLDEFLTNEEKQEIFSEFAAGCSPSEHEAGFTSALRERHHTAFWRFQNLLAPLKLPGIDDDLRSLAGTLGLRSLLERIERGQITEAQHGLRLFIERQDFLAPASAPVLQLVLILVRLTGQQNELMASLLPNMPKLVGLHPTLIIELFENAAFALEPAELAATVLSCVQSALENKRNFPIARLLEVARRYCGEKIMILLLSLIDMSDRRGILFEGDIQRTIGSVFTAGESPTFQLANTRLTQKDFGAAAPKEVRLITSLLEGRRSDFLQVLNDLILESNDLLAVARLLRTYTNELKQFQIRGREVNYPSFRGVDEALQLALILGDIETASSHMADEPAGVAQTQPDSLQIVWNSVQHNYGPLNEALRVWYAPYDLEPVTLAGADMLSIFASPFEGHSLPKAETRGRVSIVCTVFNPDIDLLKVSIESMLAQTHDDIEIILVDDASDPEFAEGIAEASKRDPRIRYLRTSRNAGPYFGRNLALEIATGEFIAIQDGDDIAHPQRLEFQVRTLTEEPAYKMATSGHLRIDTGGQVQFEHTLDLIGDGTMTSIFRRSLFDQIGGFASVRSRGDVEFRERVRRAFGSHVISHTEIPLLFCLASPGSLSNQTAARYGSYLALYRDGFAKRIVRSFIESEPCGSADAPLVVPYPLRPTTPR</sequence>
<proteinExistence type="predicted"/>
<dbReference type="SUPFAM" id="SSF53448">
    <property type="entry name" value="Nucleotide-diphospho-sugar transferases"/>
    <property type="match status" value="1"/>
</dbReference>
<reference evidence="2 3" key="1">
    <citation type="submission" date="2017-08" db="EMBL/GenBank/DDBJ databases">
        <title>Infants hospitalized years apart are colonized by the same room-sourced microbial strains.</title>
        <authorList>
            <person name="Brooks B."/>
            <person name="Olm M.R."/>
            <person name="Firek B.A."/>
            <person name="Baker R."/>
            <person name="Thomas B.C."/>
            <person name="Morowitz M.J."/>
            <person name="Banfield J.F."/>
        </authorList>
    </citation>
    <scope>NUCLEOTIDE SEQUENCE [LARGE SCALE GENOMIC DNA]</scope>
    <source>
        <strain evidence="2">S2_005_003_R2_43</strain>
    </source>
</reference>
<dbReference type="EMBL" id="QFPN01000006">
    <property type="protein sequence ID" value="PZQ14191.1"/>
    <property type="molecule type" value="Genomic_DNA"/>
</dbReference>
<dbReference type="Gene3D" id="3.90.550.10">
    <property type="entry name" value="Spore Coat Polysaccharide Biosynthesis Protein SpsA, Chain A"/>
    <property type="match status" value="1"/>
</dbReference>
<dbReference type="InterPro" id="IPR001173">
    <property type="entry name" value="Glyco_trans_2-like"/>
</dbReference>
<protein>
    <recommendedName>
        <fullName evidence="1">Glycosyltransferase 2-like domain-containing protein</fullName>
    </recommendedName>
</protein>
<evidence type="ECO:0000313" key="3">
    <source>
        <dbReference type="Proteomes" id="UP000249577"/>
    </source>
</evidence>